<feature type="transmembrane region" description="Helical" evidence="1">
    <location>
        <begin position="84"/>
        <end position="101"/>
    </location>
</feature>
<keyword evidence="1" id="KW-0472">Membrane</keyword>
<dbReference type="RefSeq" id="WP_344841613.1">
    <property type="nucleotide sequence ID" value="NZ_BAABAA010000004.1"/>
</dbReference>
<keyword evidence="1" id="KW-0812">Transmembrane</keyword>
<comment type="caution">
    <text evidence="2">The sequence shown here is derived from an EMBL/GenBank/DDBJ whole genome shotgun (WGS) entry which is preliminary data.</text>
</comment>
<dbReference type="Proteomes" id="UP001501222">
    <property type="component" value="Unassembled WGS sequence"/>
</dbReference>
<protein>
    <recommendedName>
        <fullName evidence="4">Transmembrane protein</fullName>
    </recommendedName>
</protein>
<feature type="transmembrane region" description="Helical" evidence="1">
    <location>
        <begin position="57"/>
        <end position="77"/>
    </location>
</feature>
<keyword evidence="1" id="KW-1133">Transmembrane helix</keyword>
<evidence type="ECO:0000313" key="3">
    <source>
        <dbReference type="Proteomes" id="UP001501222"/>
    </source>
</evidence>
<dbReference type="EMBL" id="BAABAA010000004">
    <property type="protein sequence ID" value="GAA3563265.1"/>
    <property type="molecule type" value="Genomic_DNA"/>
</dbReference>
<sequence>MKQSPFRLASVACGIAALLVLAPTWFTFQGSPGHEAYKASGFGLTGVIPGQDHSPTGGAGVLMVFLCVVAAIALLVIPPDDKAAMVLAVAGLIATGVILADRGPKMVGVSATWAPYVAAAVWLVAVVVCRRAQPPSKKPRRL</sequence>
<reference evidence="3" key="1">
    <citation type="journal article" date="2019" name="Int. J. Syst. Evol. Microbiol.">
        <title>The Global Catalogue of Microorganisms (GCM) 10K type strain sequencing project: providing services to taxonomists for standard genome sequencing and annotation.</title>
        <authorList>
            <consortium name="The Broad Institute Genomics Platform"/>
            <consortium name="The Broad Institute Genome Sequencing Center for Infectious Disease"/>
            <person name="Wu L."/>
            <person name="Ma J."/>
        </authorList>
    </citation>
    <scope>NUCLEOTIDE SEQUENCE [LARGE SCALE GENOMIC DNA]</scope>
    <source>
        <strain evidence="3">JCM 16928</strain>
    </source>
</reference>
<evidence type="ECO:0008006" key="4">
    <source>
        <dbReference type="Google" id="ProtNLM"/>
    </source>
</evidence>
<accession>A0ABP6XAZ5</accession>
<feature type="transmembrane region" description="Helical" evidence="1">
    <location>
        <begin position="113"/>
        <end position="132"/>
    </location>
</feature>
<organism evidence="2 3">
    <name type="scientific">Kribbella ginsengisoli</name>
    <dbReference type="NCBI Taxonomy" id="363865"/>
    <lineage>
        <taxon>Bacteria</taxon>
        <taxon>Bacillati</taxon>
        <taxon>Actinomycetota</taxon>
        <taxon>Actinomycetes</taxon>
        <taxon>Propionibacteriales</taxon>
        <taxon>Kribbellaceae</taxon>
        <taxon>Kribbella</taxon>
    </lineage>
</organism>
<evidence type="ECO:0000256" key="1">
    <source>
        <dbReference type="SAM" id="Phobius"/>
    </source>
</evidence>
<evidence type="ECO:0000313" key="2">
    <source>
        <dbReference type="EMBL" id="GAA3563265.1"/>
    </source>
</evidence>
<proteinExistence type="predicted"/>
<gene>
    <name evidence="2" type="ORF">GCM10022235_34660</name>
</gene>
<keyword evidence="3" id="KW-1185">Reference proteome</keyword>
<name>A0ABP6XAZ5_9ACTN</name>